<dbReference type="EMBL" id="KK107672">
    <property type="protein sequence ID" value="EZA48172.1"/>
    <property type="molecule type" value="Genomic_DNA"/>
</dbReference>
<dbReference type="AlphaFoldDB" id="A0A026VWQ9"/>
<organism evidence="1 2">
    <name type="scientific">Ooceraea biroi</name>
    <name type="common">Clonal raider ant</name>
    <name type="synonym">Cerapachys biroi</name>
    <dbReference type="NCBI Taxonomy" id="2015173"/>
    <lineage>
        <taxon>Eukaryota</taxon>
        <taxon>Metazoa</taxon>
        <taxon>Ecdysozoa</taxon>
        <taxon>Arthropoda</taxon>
        <taxon>Hexapoda</taxon>
        <taxon>Insecta</taxon>
        <taxon>Pterygota</taxon>
        <taxon>Neoptera</taxon>
        <taxon>Endopterygota</taxon>
        <taxon>Hymenoptera</taxon>
        <taxon>Apocrita</taxon>
        <taxon>Aculeata</taxon>
        <taxon>Formicoidea</taxon>
        <taxon>Formicidae</taxon>
        <taxon>Dorylinae</taxon>
        <taxon>Ooceraea</taxon>
    </lineage>
</organism>
<gene>
    <name evidence="1" type="ORF">X777_14057</name>
</gene>
<dbReference type="OrthoDB" id="5987909at2759"/>
<dbReference type="Proteomes" id="UP000053097">
    <property type="component" value="Unassembled WGS sequence"/>
</dbReference>
<evidence type="ECO:0000313" key="1">
    <source>
        <dbReference type="EMBL" id="EZA48172.1"/>
    </source>
</evidence>
<sequence>MSGDADQVWTADRNQTAADFDLEGMGLGNITDELYPLPDYINVTLLPDVNITEAIDSFYFYEVSTGTFRLLHHCLLPLAIQPMVNHRSPLYNAKAYF</sequence>
<evidence type="ECO:0000313" key="2">
    <source>
        <dbReference type="Proteomes" id="UP000053097"/>
    </source>
</evidence>
<keyword evidence="2" id="KW-1185">Reference proteome</keyword>
<protein>
    <submittedName>
        <fullName evidence="1">Uncharacterized protein</fullName>
    </submittedName>
</protein>
<name>A0A026VWQ9_OOCBI</name>
<accession>A0A026VWQ9</accession>
<reference evidence="1 2" key="1">
    <citation type="journal article" date="2014" name="Curr. Biol.">
        <title>The genome of the clonal raider ant Cerapachys biroi.</title>
        <authorList>
            <person name="Oxley P.R."/>
            <person name="Ji L."/>
            <person name="Fetter-Pruneda I."/>
            <person name="McKenzie S.K."/>
            <person name="Li C."/>
            <person name="Hu H."/>
            <person name="Zhang G."/>
            <person name="Kronauer D.J."/>
        </authorList>
    </citation>
    <scope>NUCLEOTIDE SEQUENCE [LARGE SCALE GENOMIC DNA]</scope>
</reference>
<proteinExistence type="predicted"/>